<proteinExistence type="predicted"/>
<accession>E4Y4M5</accession>
<feature type="region of interest" description="Disordered" evidence="1">
    <location>
        <begin position="1"/>
        <end position="33"/>
    </location>
</feature>
<organism evidence="2">
    <name type="scientific">Oikopleura dioica</name>
    <name type="common">Tunicate</name>
    <dbReference type="NCBI Taxonomy" id="34765"/>
    <lineage>
        <taxon>Eukaryota</taxon>
        <taxon>Metazoa</taxon>
        <taxon>Chordata</taxon>
        <taxon>Tunicata</taxon>
        <taxon>Appendicularia</taxon>
        <taxon>Copelata</taxon>
        <taxon>Oikopleuridae</taxon>
        <taxon>Oikopleura</taxon>
    </lineage>
</organism>
<sequence length="60" mass="6434">MRLCLGGSKQADCRQGSGGTQTQGSKSEAKTQRLGRLRLEYFQSAKAREAKAGENFVGQG</sequence>
<gene>
    <name evidence="2" type="ORF">GSOID_T00018500001</name>
</gene>
<protein>
    <submittedName>
        <fullName evidence="2">Uncharacterized protein</fullName>
    </submittedName>
</protein>
<dbReference type="EMBL" id="FN654279">
    <property type="protein sequence ID" value="CBY30623.1"/>
    <property type="molecule type" value="Genomic_DNA"/>
</dbReference>
<evidence type="ECO:0000256" key="1">
    <source>
        <dbReference type="SAM" id="MobiDB-lite"/>
    </source>
</evidence>
<name>E4Y4M5_OIKDI</name>
<dbReference type="Proteomes" id="UP000011014">
    <property type="component" value="Unassembled WGS sequence"/>
</dbReference>
<evidence type="ECO:0000313" key="2">
    <source>
        <dbReference type="EMBL" id="CBY30623.1"/>
    </source>
</evidence>
<reference evidence="2" key="1">
    <citation type="journal article" date="2010" name="Science">
        <title>Plasticity of animal genome architecture unmasked by rapid evolution of a pelagic tunicate.</title>
        <authorList>
            <person name="Denoeud F."/>
            <person name="Henriet S."/>
            <person name="Mungpakdee S."/>
            <person name="Aury J.M."/>
            <person name="Da Silva C."/>
            <person name="Brinkmann H."/>
            <person name="Mikhaleva J."/>
            <person name="Olsen L.C."/>
            <person name="Jubin C."/>
            <person name="Canestro C."/>
            <person name="Bouquet J.M."/>
            <person name="Danks G."/>
            <person name="Poulain J."/>
            <person name="Campsteijn C."/>
            <person name="Adamski M."/>
            <person name="Cross I."/>
            <person name="Yadetie F."/>
            <person name="Muffato M."/>
            <person name="Louis A."/>
            <person name="Butcher S."/>
            <person name="Tsagkogeorga G."/>
            <person name="Konrad A."/>
            <person name="Singh S."/>
            <person name="Jensen M.F."/>
            <person name="Cong E.H."/>
            <person name="Eikeseth-Otteraa H."/>
            <person name="Noel B."/>
            <person name="Anthouard V."/>
            <person name="Porcel B.M."/>
            <person name="Kachouri-Lafond R."/>
            <person name="Nishino A."/>
            <person name="Ugolini M."/>
            <person name="Chourrout P."/>
            <person name="Nishida H."/>
            <person name="Aasland R."/>
            <person name="Huzurbazar S."/>
            <person name="Westhof E."/>
            <person name="Delsuc F."/>
            <person name="Lehrach H."/>
            <person name="Reinhardt R."/>
            <person name="Weissenbach J."/>
            <person name="Roy S.W."/>
            <person name="Artiguenave F."/>
            <person name="Postlethwait J.H."/>
            <person name="Manak J.R."/>
            <person name="Thompson E.M."/>
            <person name="Jaillon O."/>
            <person name="Du Pasquier L."/>
            <person name="Boudinot P."/>
            <person name="Liberles D.A."/>
            <person name="Volff J.N."/>
            <person name="Philippe H."/>
            <person name="Lenhard B."/>
            <person name="Roest Crollius H."/>
            <person name="Wincker P."/>
            <person name="Chourrout D."/>
        </authorList>
    </citation>
    <scope>NUCLEOTIDE SEQUENCE [LARGE SCALE GENOMIC DNA]</scope>
</reference>
<dbReference type="AlphaFoldDB" id="E4Y4M5"/>